<proteinExistence type="predicted"/>
<feature type="region of interest" description="Disordered" evidence="1">
    <location>
        <begin position="52"/>
        <end position="81"/>
    </location>
</feature>
<keyword evidence="2" id="KW-0472">Membrane</keyword>
<protein>
    <submittedName>
        <fullName evidence="3">Uncharacterized protein</fullName>
    </submittedName>
</protein>
<keyword evidence="2" id="KW-1133">Transmembrane helix</keyword>
<dbReference type="AlphaFoldDB" id="A0A229S4G0"/>
<evidence type="ECO:0000313" key="4">
    <source>
        <dbReference type="Proteomes" id="UP000215223"/>
    </source>
</evidence>
<keyword evidence="2" id="KW-0812">Transmembrane</keyword>
<dbReference type="Proteomes" id="UP000215223">
    <property type="component" value="Unassembled WGS sequence"/>
</dbReference>
<evidence type="ECO:0000256" key="2">
    <source>
        <dbReference type="SAM" id="Phobius"/>
    </source>
</evidence>
<accession>A0A229S4G0</accession>
<comment type="caution">
    <text evidence="3">The sequence shown here is derived from an EMBL/GenBank/DDBJ whole genome shotgun (WGS) entry which is preliminary data.</text>
</comment>
<dbReference type="EMBL" id="NMQT01000073">
    <property type="protein sequence ID" value="OXM53786.1"/>
    <property type="molecule type" value="Genomic_DNA"/>
</dbReference>
<evidence type="ECO:0000313" key="3">
    <source>
        <dbReference type="EMBL" id="OXM53786.1"/>
    </source>
</evidence>
<evidence type="ECO:0000256" key="1">
    <source>
        <dbReference type="SAM" id="MobiDB-lite"/>
    </source>
</evidence>
<name>A0A229S4G0_9PSEU</name>
<organism evidence="3 4">
    <name type="scientific">Amycolatopsis thailandensis</name>
    <dbReference type="NCBI Taxonomy" id="589330"/>
    <lineage>
        <taxon>Bacteria</taxon>
        <taxon>Bacillati</taxon>
        <taxon>Actinomycetota</taxon>
        <taxon>Actinomycetes</taxon>
        <taxon>Pseudonocardiales</taxon>
        <taxon>Pseudonocardiaceae</taxon>
        <taxon>Amycolatopsis</taxon>
    </lineage>
</organism>
<gene>
    <name evidence="3" type="ORF">CFP71_21480</name>
</gene>
<feature type="transmembrane region" description="Helical" evidence="2">
    <location>
        <begin position="27"/>
        <end position="47"/>
    </location>
</feature>
<reference evidence="3 4" key="1">
    <citation type="submission" date="2017-07" db="EMBL/GenBank/DDBJ databases">
        <title>Amycolatopsis thailandensis Genome sequencing and assembly.</title>
        <authorList>
            <person name="Kaur N."/>
            <person name="Mayilraj S."/>
        </authorList>
    </citation>
    <scope>NUCLEOTIDE SEQUENCE [LARGE SCALE GENOMIC DNA]</scope>
    <source>
        <strain evidence="3 4">JCM 16380</strain>
    </source>
</reference>
<sequence>MLGTLIAAAVSFGLLNAEQATLLDNIVAALATLITLVTSFVAQLHVLGRAEPRVTPVSDPRDNAGAPLFPTTSGPPEPPLT</sequence>
<keyword evidence="4" id="KW-1185">Reference proteome</keyword>